<proteinExistence type="predicted"/>
<sequence length="208" mass="23898">MKAGLIIFQKNAIRGHVKTRLATSVGDDHALEIYNWLTTYTHQIAQQVKVDRYLFYSDFVPELAEDCKNDYQFELQSGSNLGDRMHNAFKKLFENGYSNVVIIGTDCADLEISDLNDAYMALSHSDLVIGPANDGGYYLLGMSGYHPEVFDEIPWSTSKVLELTLDIANKLGLDYEFLNIRSDIDTFEDWQNFTFRKKIKHVEIPKYF</sequence>
<dbReference type="Proteomes" id="UP001500469">
    <property type="component" value="Unassembled WGS sequence"/>
</dbReference>
<evidence type="ECO:0000313" key="1">
    <source>
        <dbReference type="EMBL" id="GAA0879701.1"/>
    </source>
</evidence>
<keyword evidence="2" id="KW-1185">Reference proteome</keyword>
<dbReference type="PANTHER" id="PTHR36529:SF1">
    <property type="entry name" value="GLYCOSYLTRANSFERASE"/>
    <property type="match status" value="1"/>
</dbReference>
<organism evidence="1 2">
    <name type="scientific">Algoriphagus jejuensis</name>
    <dbReference type="NCBI Taxonomy" id="419934"/>
    <lineage>
        <taxon>Bacteria</taxon>
        <taxon>Pseudomonadati</taxon>
        <taxon>Bacteroidota</taxon>
        <taxon>Cytophagia</taxon>
        <taxon>Cytophagales</taxon>
        <taxon>Cyclobacteriaceae</taxon>
        <taxon>Algoriphagus</taxon>
    </lineage>
</organism>
<dbReference type="SUPFAM" id="SSF53448">
    <property type="entry name" value="Nucleotide-diphospho-sugar transferases"/>
    <property type="match status" value="1"/>
</dbReference>
<dbReference type="EMBL" id="BAAAFI010000030">
    <property type="protein sequence ID" value="GAA0879701.1"/>
    <property type="molecule type" value="Genomic_DNA"/>
</dbReference>
<protein>
    <submittedName>
        <fullName evidence="1">TIGR04282 family arsenosugar biosynthesis glycosyltransferase</fullName>
    </submittedName>
</protein>
<reference evidence="2" key="1">
    <citation type="journal article" date="2019" name="Int. J. Syst. Evol. Microbiol.">
        <title>The Global Catalogue of Microorganisms (GCM) 10K type strain sequencing project: providing services to taxonomists for standard genome sequencing and annotation.</title>
        <authorList>
            <consortium name="The Broad Institute Genomics Platform"/>
            <consortium name="The Broad Institute Genome Sequencing Center for Infectious Disease"/>
            <person name="Wu L."/>
            <person name="Ma J."/>
        </authorList>
    </citation>
    <scope>NUCLEOTIDE SEQUENCE [LARGE SCALE GENOMIC DNA]</scope>
    <source>
        <strain evidence="2">JCM 16112</strain>
    </source>
</reference>
<gene>
    <name evidence="1" type="ORF">GCM10009119_26700</name>
</gene>
<dbReference type="NCBIfam" id="TIGR04282">
    <property type="entry name" value="glyco_like_cofC"/>
    <property type="match status" value="1"/>
</dbReference>
<comment type="caution">
    <text evidence="1">The sequence shown here is derived from an EMBL/GenBank/DDBJ whole genome shotgun (WGS) entry which is preliminary data.</text>
</comment>
<dbReference type="InterPro" id="IPR018641">
    <property type="entry name" value="Trfase_1_rSAM/seldom-assoc"/>
</dbReference>
<accession>A0ABP3YE83</accession>
<dbReference type="Gene3D" id="3.90.550.10">
    <property type="entry name" value="Spore Coat Polysaccharide Biosynthesis Protein SpsA, Chain A"/>
    <property type="match status" value="1"/>
</dbReference>
<name>A0ABP3YE83_9BACT</name>
<dbReference type="InterPro" id="IPR029044">
    <property type="entry name" value="Nucleotide-diphossugar_trans"/>
</dbReference>
<evidence type="ECO:0000313" key="2">
    <source>
        <dbReference type="Proteomes" id="UP001500469"/>
    </source>
</evidence>
<dbReference type="PANTHER" id="PTHR36529">
    <property type="entry name" value="SLL1095 PROTEIN"/>
    <property type="match status" value="1"/>
</dbReference>
<dbReference type="Pfam" id="PF09837">
    <property type="entry name" value="DUF2064"/>
    <property type="match status" value="1"/>
</dbReference>